<sequence length="291" mass="32406">MDRHELLAKITTFPLLAGGLAEDLLSGDYRSIFKGQGIEFDEVRHYERGDDVRSIDWNVSARFGTPYVKMYREEREMMVCIILDNSASMHASGGGDLTRYEQGLLAGALVAFSADRAGQRVGAVFFDRTINRIFPPRKGKPHTMALISAALENHPKEKGTGLGIALTGAGRLLKRRSLLVVISDFLCLDWEHEMGDMSRKHDVIALRISSPLDKEISGGGLLTLEDPETGLKLRAPASFAGFRNAWADWHEERRRLWESICRRSGAALLDISTGEDASAALIRFFSERRRG</sequence>
<dbReference type="InterPro" id="IPR036465">
    <property type="entry name" value="vWFA_dom_sf"/>
</dbReference>
<dbReference type="InterPro" id="IPR002881">
    <property type="entry name" value="DUF58"/>
</dbReference>
<proteinExistence type="predicted"/>
<dbReference type="PANTHER" id="PTHR33608:SF6">
    <property type="entry name" value="BLL2464 PROTEIN"/>
    <property type="match status" value="1"/>
</dbReference>
<dbReference type="Gene3D" id="3.40.50.410">
    <property type="entry name" value="von Willebrand factor, type A domain"/>
    <property type="match status" value="1"/>
</dbReference>
<dbReference type="InParanoid" id="F5Y7R1"/>
<dbReference type="OrthoDB" id="9776116at2"/>
<dbReference type="Pfam" id="PF01882">
    <property type="entry name" value="DUF58"/>
    <property type="match status" value="1"/>
</dbReference>
<dbReference type="AlphaFoldDB" id="F5Y7R1"/>
<accession>F5Y7R1</accession>
<dbReference type="SUPFAM" id="SSF53300">
    <property type="entry name" value="vWA-like"/>
    <property type="match status" value="1"/>
</dbReference>
<gene>
    <name evidence="2" type="ordered locus">TREAZ_3458</name>
</gene>
<organism evidence="2 3">
    <name type="scientific">Leadbettera azotonutricia (strain ATCC BAA-888 / DSM 13862 / ZAS-9)</name>
    <name type="common">Treponema azotonutricium</name>
    <dbReference type="NCBI Taxonomy" id="545695"/>
    <lineage>
        <taxon>Bacteria</taxon>
        <taxon>Pseudomonadati</taxon>
        <taxon>Spirochaetota</taxon>
        <taxon>Spirochaetia</taxon>
        <taxon>Spirochaetales</taxon>
        <taxon>Breznakiellaceae</taxon>
        <taxon>Leadbettera</taxon>
    </lineage>
</organism>
<dbReference type="RefSeq" id="WP_015712115.1">
    <property type="nucleotide sequence ID" value="NC_015577.1"/>
</dbReference>
<dbReference type="PANTHER" id="PTHR33608">
    <property type="entry name" value="BLL2464 PROTEIN"/>
    <property type="match status" value="1"/>
</dbReference>
<reference evidence="3" key="1">
    <citation type="submission" date="2009-12" db="EMBL/GenBank/DDBJ databases">
        <title>Complete sequence of Treponema azotonutricium strain ZAS-9.</title>
        <authorList>
            <person name="Tetu S.G."/>
            <person name="Matson E."/>
            <person name="Ren Q."/>
            <person name="Seshadri R."/>
            <person name="Elbourne L."/>
            <person name="Hassan K.A."/>
            <person name="Durkin A."/>
            <person name="Radune D."/>
            <person name="Mohamoud Y."/>
            <person name="Shay R."/>
            <person name="Jin S."/>
            <person name="Zhang X."/>
            <person name="Lucey K."/>
            <person name="Ballor N.R."/>
            <person name="Ottesen E."/>
            <person name="Rosenthal R."/>
            <person name="Allen A."/>
            <person name="Leadbetter J.R."/>
            <person name="Paulsen I.T."/>
        </authorList>
    </citation>
    <scope>NUCLEOTIDE SEQUENCE [LARGE SCALE GENOMIC DNA]</scope>
    <source>
        <strain evidence="3">ATCC BAA-888 / DSM 13862 / ZAS-9</strain>
    </source>
</reference>
<protein>
    <submittedName>
        <fullName evidence="2">von Willebrand factor, type A</fullName>
    </submittedName>
</protein>
<dbReference type="KEGG" id="taz:TREAZ_3458"/>
<evidence type="ECO:0000313" key="2">
    <source>
        <dbReference type="EMBL" id="AEF80738.1"/>
    </source>
</evidence>
<keyword evidence="3" id="KW-1185">Reference proteome</keyword>
<dbReference type="Proteomes" id="UP000009222">
    <property type="component" value="Chromosome"/>
</dbReference>
<dbReference type="EMBL" id="CP001841">
    <property type="protein sequence ID" value="AEF80738.1"/>
    <property type="molecule type" value="Genomic_DNA"/>
</dbReference>
<reference evidence="2 3" key="2">
    <citation type="journal article" date="2011" name="ISME J.">
        <title>RNA-seq reveals cooperative metabolic interactions between two termite-gut spirochete species in co-culture.</title>
        <authorList>
            <person name="Rosenthal A.Z."/>
            <person name="Matson E.G."/>
            <person name="Eldar A."/>
            <person name="Leadbetter J.R."/>
        </authorList>
    </citation>
    <scope>NUCLEOTIDE SEQUENCE [LARGE SCALE GENOMIC DNA]</scope>
    <source>
        <strain evidence="3">ATCC BAA-888 / DSM 13862 / ZAS-9</strain>
    </source>
</reference>
<dbReference type="eggNOG" id="COG1721">
    <property type="taxonomic scope" value="Bacteria"/>
</dbReference>
<evidence type="ECO:0000313" key="3">
    <source>
        <dbReference type="Proteomes" id="UP000009222"/>
    </source>
</evidence>
<dbReference type="STRING" id="545695.TREAZ_3458"/>
<evidence type="ECO:0000259" key="1">
    <source>
        <dbReference type="Pfam" id="PF01882"/>
    </source>
</evidence>
<dbReference type="HOGENOM" id="CLU_054927_2_0_12"/>
<feature type="domain" description="DUF58" evidence="1">
    <location>
        <begin position="42"/>
        <end position="251"/>
    </location>
</feature>
<name>F5Y7R1_LEAAZ</name>